<gene>
    <name evidence="2" type="ORF">GY22_10450</name>
</gene>
<organism evidence="2 3">
    <name type="scientific">Kocuria rosea subsp. polaris</name>
    <dbReference type="NCBI Taxonomy" id="136273"/>
    <lineage>
        <taxon>Bacteria</taxon>
        <taxon>Bacillati</taxon>
        <taxon>Actinomycetota</taxon>
        <taxon>Actinomycetes</taxon>
        <taxon>Micrococcales</taxon>
        <taxon>Micrococcaceae</taxon>
        <taxon>Kocuria</taxon>
    </lineage>
</organism>
<evidence type="ECO:0000256" key="1">
    <source>
        <dbReference type="SAM" id="Phobius"/>
    </source>
</evidence>
<sequence length="61" mass="6918">MSRRARLLTLDVVVLIAWVIGIRLILGEWDWLITGIGAVFLGARMAWDARPRRDPGMEASR</sequence>
<accession>A0A0A6VSZ3</accession>
<feature type="transmembrane region" description="Helical" evidence="1">
    <location>
        <begin position="31"/>
        <end position="47"/>
    </location>
</feature>
<evidence type="ECO:0000313" key="3">
    <source>
        <dbReference type="Proteomes" id="UP000030466"/>
    </source>
</evidence>
<dbReference type="RefSeq" id="WP_017832214.1">
    <property type="nucleotide sequence ID" value="NZ_JSUH01000008.1"/>
</dbReference>
<protein>
    <submittedName>
        <fullName evidence="2">Uncharacterized protein</fullName>
    </submittedName>
</protein>
<keyword evidence="1" id="KW-1133">Transmembrane helix</keyword>
<keyword evidence="1" id="KW-0472">Membrane</keyword>
<comment type="caution">
    <text evidence="2">The sequence shown here is derived from an EMBL/GenBank/DDBJ whole genome shotgun (WGS) entry which is preliminary data.</text>
</comment>
<dbReference type="EMBL" id="JSUH01000008">
    <property type="protein sequence ID" value="KHD97403.1"/>
    <property type="molecule type" value="Genomic_DNA"/>
</dbReference>
<keyword evidence="1" id="KW-0812">Transmembrane</keyword>
<name>A0A0A6VSZ3_KOCRO</name>
<dbReference type="Proteomes" id="UP000030466">
    <property type="component" value="Unassembled WGS sequence"/>
</dbReference>
<keyword evidence="3" id="KW-1185">Reference proteome</keyword>
<evidence type="ECO:0000313" key="2">
    <source>
        <dbReference type="EMBL" id="KHD97403.1"/>
    </source>
</evidence>
<dbReference type="AlphaFoldDB" id="A0A0A6VSZ3"/>
<proteinExistence type="predicted"/>
<feature type="transmembrane region" description="Helical" evidence="1">
    <location>
        <begin position="7"/>
        <end position="25"/>
    </location>
</feature>
<reference evidence="2 3" key="1">
    <citation type="journal article" date="2003" name="Int. J. Syst. Evol. Microbiol.">
        <title>Kocuria polaris sp. nov., an orange-pigmented psychrophilic bacterium isolated from an Antarctic cyanobacterial mat sample.</title>
        <authorList>
            <person name="Reddy G.S."/>
            <person name="Prakash J.S."/>
            <person name="Prabahar V."/>
            <person name="Matsumoto G.I."/>
            <person name="Stackebrandt E."/>
            <person name="Shivaji S."/>
        </authorList>
    </citation>
    <scope>NUCLEOTIDE SEQUENCE [LARGE SCALE GENOMIC DNA]</scope>
    <source>
        <strain evidence="2 3">CMS 76or</strain>
    </source>
</reference>